<organism evidence="1 2">
    <name type="scientific">Favolaschia claudopus</name>
    <dbReference type="NCBI Taxonomy" id="2862362"/>
    <lineage>
        <taxon>Eukaryota</taxon>
        <taxon>Fungi</taxon>
        <taxon>Dikarya</taxon>
        <taxon>Basidiomycota</taxon>
        <taxon>Agaricomycotina</taxon>
        <taxon>Agaricomycetes</taxon>
        <taxon>Agaricomycetidae</taxon>
        <taxon>Agaricales</taxon>
        <taxon>Marasmiineae</taxon>
        <taxon>Mycenaceae</taxon>
        <taxon>Favolaschia</taxon>
    </lineage>
</organism>
<accession>A0AAV9ZCL9</accession>
<evidence type="ECO:0000313" key="2">
    <source>
        <dbReference type="Proteomes" id="UP001362999"/>
    </source>
</evidence>
<name>A0AAV9ZCL9_9AGAR</name>
<evidence type="ECO:0008006" key="3">
    <source>
        <dbReference type="Google" id="ProtNLM"/>
    </source>
</evidence>
<gene>
    <name evidence="1" type="ORF">R3P38DRAFT_3295192</name>
</gene>
<proteinExistence type="predicted"/>
<dbReference type="EMBL" id="JAWWNJ010000167">
    <property type="protein sequence ID" value="KAK6977612.1"/>
    <property type="molecule type" value="Genomic_DNA"/>
</dbReference>
<comment type="caution">
    <text evidence="1">The sequence shown here is derived from an EMBL/GenBank/DDBJ whole genome shotgun (WGS) entry which is preliminary data.</text>
</comment>
<evidence type="ECO:0000313" key="1">
    <source>
        <dbReference type="EMBL" id="KAK6977612.1"/>
    </source>
</evidence>
<dbReference type="Proteomes" id="UP001362999">
    <property type="component" value="Unassembled WGS sequence"/>
</dbReference>
<dbReference type="AlphaFoldDB" id="A0AAV9ZCL9"/>
<sequence length="228" mass="25846">MAVAASTPVSSVDDTVEVDIDLQSTAETPSARGPSVDGAFSSPTLYTPLPKFITSSNIVREMFKLYWLLYDSFPYIRISLRFANNTTRSCFTYRPPSQHDSHPMSRGTRIRSLRMKEDPYGKRLQYSSSVRLSSTPRRGYGTNINSDRGAADDLLGMIEVDLDEIIDDTNSKNKTRSHKDSNNKLPPLLLANIFIEIIHVLEVLRRVAGRATRWPYRFIKLQLLHAHN</sequence>
<keyword evidence="2" id="KW-1185">Reference proteome</keyword>
<protein>
    <recommendedName>
        <fullName evidence="3">Maturase K</fullName>
    </recommendedName>
</protein>
<reference evidence="1 2" key="1">
    <citation type="journal article" date="2024" name="J Genomics">
        <title>Draft genome sequencing and assembly of Favolaschia claudopus CIRM-BRFM 2984 isolated from oak limbs.</title>
        <authorList>
            <person name="Navarro D."/>
            <person name="Drula E."/>
            <person name="Chaduli D."/>
            <person name="Cazenave R."/>
            <person name="Ahrendt S."/>
            <person name="Wang J."/>
            <person name="Lipzen A."/>
            <person name="Daum C."/>
            <person name="Barry K."/>
            <person name="Grigoriev I.V."/>
            <person name="Favel A."/>
            <person name="Rosso M.N."/>
            <person name="Martin F."/>
        </authorList>
    </citation>
    <scope>NUCLEOTIDE SEQUENCE [LARGE SCALE GENOMIC DNA]</scope>
    <source>
        <strain evidence="1 2">CIRM-BRFM 2984</strain>
    </source>
</reference>